<accession>A0A918C4W2</accession>
<gene>
    <name evidence="1" type="ORF">GCM10010251_21290</name>
</gene>
<evidence type="ECO:0000313" key="2">
    <source>
        <dbReference type="Proteomes" id="UP000658320"/>
    </source>
</evidence>
<keyword evidence="2" id="KW-1185">Reference proteome</keyword>
<evidence type="ECO:0000313" key="1">
    <source>
        <dbReference type="EMBL" id="GGR05366.1"/>
    </source>
</evidence>
<organism evidence="1 2">
    <name type="scientific">Streptomyces aurantiogriseus</name>
    <dbReference type="NCBI Taxonomy" id="66870"/>
    <lineage>
        <taxon>Bacteria</taxon>
        <taxon>Bacillati</taxon>
        <taxon>Actinomycetota</taxon>
        <taxon>Actinomycetes</taxon>
        <taxon>Kitasatosporales</taxon>
        <taxon>Streptomycetaceae</taxon>
        <taxon>Streptomyces</taxon>
    </lineage>
</organism>
<dbReference type="EMBL" id="BMSX01000004">
    <property type="protein sequence ID" value="GGR05366.1"/>
    <property type="molecule type" value="Genomic_DNA"/>
</dbReference>
<reference evidence="1" key="1">
    <citation type="journal article" date="2014" name="Int. J. Syst. Evol. Microbiol.">
        <title>Complete genome sequence of Corynebacterium casei LMG S-19264T (=DSM 44701T), isolated from a smear-ripened cheese.</title>
        <authorList>
            <consortium name="US DOE Joint Genome Institute (JGI-PGF)"/>
            <person name="Walter F."/>
            <person name="Albersmeier A."/>
            <person name="Kalinowski J."/>
            <person name="Ruckert C."/>
        </authorList>
    </citation>
    <scope>NUCLEOTIDE SEQUENCE</scope>
    <source>
        <strain evidence="1">JCM 4346</strain>
    </source>
</reference>
<dbReference type="Proteomes" id="UP000658320">
    <property type="component" value="Unassembled WGS sequence"/>
</dbReference>
<dbReference type="RefSeq" id="WP_189934731.1">
    <property type="nucleotide sequence ID" value="NZ_BMSX01000004.1"/>
</dbReference>
<name>A0A918C4W2_9ACTN</name>
<comment type="caution">
    <text evidence="1">The sequence shown here is derived from an EMBL/GenBank/DDBJ whole genome shotgun (WGS) entry which is preliminary data.</text>
</comment>
<proteinExistence type="predicted"/>
<reference evidence="1" key="2">
    <citation type="submission" date="2020-09" db="EMBL/GenBank/DDBJ databases">
        <authorList>
            <person name="Sun Q."/>
            <person name="Ohkuma M."/>
        </authorList>
    </citation>
    <scope>NUCLEOTIDE SEQUENCE</scope>
    <source>
        <strain evidence="1">JCM 4346</strain>
    </source>
</reference>
<protein>
    <submittedName>
        <fullName evidence="1">Uncharacterized protein</fullName>
    </submittedName>
</protein>
<dbReference type="AlphaFoldDB" id="A0A918C4W2"/>
<sequence length="88" mass="9622">MYMINVRLARGLRPLDDGELRRSVRDVAGDQDGLQHVYAEVGADGADLVLFVTASTQAAAHAAARRVVTRFLKVESLRGWVIRESAGE</sequence>